<name>A0A3R7N459_TRYRA</name>
<evidence type="ECO:0000313" key="3">
    <source>
        <dbReference type="Proteomes" id="UP000283634"/>
    </source>
</evidence>
<dbReference type="EMBL" id="MKGL01000004">
    <property type="protein sequence ID" value="RNF12530.1"/>
    <property type="molecule type" value="Genomic_DNA"/>
</dbReference>
<dbReference type="OMA" id="GMSANWR"/>
<comment type="caution">
    <text evidence="2">The sequence shown here is derived from an EMBL/GenBank/DDBJ whole genome shotgun (WGS) entry which is preliminary data.</text>
</comment>
<keyword evidence="3" id="KW-1185">Reference proteome</keyword>
<organism evidence="2 3">
    <name type="scientific">Trypanosoma rangeli</name>
    <dbReference type="NCBI Taxonomy" id="5698"/>
    <lineage>
        <taxon>Eukaryota</taxon>
        <taxon>Discoba</taxon>
        <taxon>Euglenozoa</taxon>
        <taxon>Kinetoplastea</taxon>
        <taxon>Metakinetoplastina</taxon>
        <taxon>Trypanosomatida</taxon>
        <taxon>Trypanosomatidae</taxon>
        <taxon>Trypanosoma</taxon>
        <taxon>Herpetosoma</taxon>
    </lineage>
</organism>
<feature type="compositionally biased region" description="Polar residues" evidence="1">
    <location>
        <begin position="270"/>
        <end position="287"/>
    </location>
</feature>
<reference evidence="2 3" key="1">
    <citation type="journal article" date="2018" name="BMC Genomics">
        <title>Genomic comparison of Trypanosoma conorhini and Trypanosoma rangeli to Trypanosoma cruzi strains of high and low virulence.</title>
        <authorList>
            <person name="Bradwell K.R."/>
            <person name="Koparde V.N."/>
            <person name="Matveyev A.V."/>
            <person name="Serrano M.G."/>
            <person name="Alves J.M."/>
            <person name="Parikh H."/>
            <person name="Huang B."/>
            <person name="Lee V."/>
            <person name="Espinosa-Alvarez O."/>
            <person name="Ortiz P.A."/>
            <person name="Costa-Martins A.G."/>
            <person name="Teixeira M.M."/>
            <person name="Buck G.A."/>
        </authorList>
    </citation>
    <scope>NUCLEOTIDE SEQUENCE [LARGE SCALE GENOMIC DNA]</scope>
    <source>
        <strain evidence="2 3">AM80</strain>
    </source>
</reference>
<feature type="region of interest" description="Disordered" evidence="1">
    <location>
        <begin position="158"/>
        <end position="214"/>
    </location>
</feature>
<dbReference type="AlphaFoldDB" id="A0A3R7N459"/>
<feature type="region of interest" description="Disordered" evidence="1">
    <location>
        <begin position="270"/>
        <end position="304"/>
    </location>
</feature>
<evidence type="ECO:0000313" key="2">
    <source>
        <dbReference type="EMBL" id="RNF12530.1"/>
    </source>
</evidence>
<feature type="compositionally biased region" description="Low complexity" evidence="1">
    <location>
        <begin position="451"/>
        <end position="461"/>
    </location>
</feature>
<evidence type="ECO:0000256" key="1">
    <source>
        <dbReference type="SAM" id="MobiDB-lite"/>
    </source>
</evidence>
<feature type="compositionally biased region" description="Polar residues" evidence="1">
    <location>
        <begin position="513"/>
        <end position="527"/>
    </location>
</feature>
<dbReference type="RefSeq" id="XP_029242810.1">
    <property type="nucleotide sequence ID" value="XM_029377330.1"/>
</dbReference>
<sequence length="527" mass="57659">MAYALQPSSYDTEEPSPLNIILKVRRSPNQAAHTSHDVPYHSQHTLDHVVGVEPAPKPSQLRITTNPPRSNSISQVTVGCSVVSVGSGLLDQQRPPQPLLRIGVATEDTEKMRDRMPNSNDNSQCIPLDARHGLVHPPANVSGTKTWANRPYLSLTVAPQLDESSDPKPSGSSLDRSGLFSDPGVARENSGIQTAQQQSDMTASPSAPQYLRQTSVQNNRFKYVKYPMRGLTSNMSSFYGAEQIGQMPNGVVGGGGGNWSCRAPEPQMYGSNFSGPGYNSSSPHLSHQQPYPSRYPQRQPQRQQQQMLPCSYCNPQQEPQGWCMENDTRYGYNEPNNFVVPPSIPNYSGGGGSNIPMMQPYNNNSQYPTPPPPMQQWSNGAGQPPMSGISPMESGLQRTPLSYSMTTNDGLARCPPSVHVARIGVPSNLPLSSGAKYGGMSANWRTHSRYPNNPQQQSQQRPVPPDYRFDVGGSSPGPYPHPALPGRRPDQPDSLGNDHFYGNPQMNHEFAPHQTTQNTTNYPHQPG</sequence>
<dbReference type="GeneID" id="40324179"/>
<feature type="region of interest" description="Disordered" evidence="1">
    <location>
        <begin position="440"/>
        <end position="527"/>
    </location>
</feature>
<accession>A0A3R7N459</accession>
<dbReference type="OrthoDB" id="247342at2759"/>
<gene>
    <name evidence="2" type="ORF">TraAM80_00246</name>
</gene>
<feature type="compositionally biased region" description="Polar residues" evidence="1">
    <location>
        <begin position="190"/>
        <end position="214"/>
    </location>
</feature>
<feature type="compositionally biased region" description="Low complexity" evidence="1">
    <location>
        <begin position="288"/>
        <end position="304"/>
    </location>
</feature>
<proteinExistence type="predicted"/>
<dbReference type="Proteomes" id="UP000283634">
    <property type="component" value="Unassembled WGS sequence"/>
</dbReference>
<protein>
    <submittedName>
        <fullName evidence="2">Uncharacterized protein</fullName>
    </submittedName>
</protein>